<dbReference type="Pfam" id="PF13669">
    <property type="entry name" value="Glyoxalase_4"/>
    <property type="match status" value="1"/>
</dbReference>
<dbReference type="RefSeq" id="WP_094520151.1">
    <property type="nucleotide sequence ID" value="NZ_CP034941.1"/>
</dbReference>
<dbReference type="Gene3D" id="3.10.180.10">
    <property type="entry name" value="2,3-Dihydroxybiphenyl 1,2-Dioxygenase, domain 1"/>
    <property type="match status" value="1"/>
</dbReference>
<dbReference type="AlphaFoldDB" id="A0A256KP27"/>
<dbReference type="Proteomes" id="UP000293073">
    <property type="component" value="Plasmid megaplasmid"/>
</dbReference>
<keyword evidence="1" id="KW-0614">Plasmid</keyword>
<dbReference type="SUPFAM" id="SSF54593">
    <property type="entry name" value="Glyoxalase/Bleomycin resistance protein/Dihydroxybiphenyl dioxygenase"/>
    <property type="match status" value="1"/>
</dbReference>
<geneLocation type="plasmid" evidence="2">
    <name>megaPlasmid</name>
</geneLocation>
<dbReference type="GeneID" id="301361400"/>
<organism evidence="1 2">
    <name type="scientific">Halorubrum ezzemoulense</name>
    <name type="common">Halorubrum chaoviator</name>
    <dbReference type="NCBI Taxonomy" id="337243"/>
    <lineage>
        <taxon>Archaea</taxon>
        <taxon>Methanobacteriati</taxon>
        <taxon>Methanobacteriota</taxon>
        <taxon>Stenosarchaea group</taxon>
        <taxon>Halobacteria</taxon>
        <taxon>Halobacteriales</taxon>
        <taxon>Haloferacaceae</taxon>
        <taxon>Halorubrum</taxon>
    </lineage>
</organism>
<reference evidence="2" key="1">
    <citation type="submission" date="2019-01" db="EMBL/GenBank/DDBJ databases">
        <title>Complete genome of Halorubrum ezzemoulense strain FB21.</title>
        <authorList>
            <person name="Feng Y."/>
            <person name="Louyakis A.S."/>
            <person name="Papke R.T."/>
            <person name="Gogarten J.P."/>
        </authorList>
    </citation>
    <scope>NUCLEOTIDE SEQUENCE [LARGE SCALE GENOMIC DNA]</scope>
    <source>
        <strain evidence="2">Fb21</strain>
        <plasmid evidence="2">megaPlasmid</plasmid>
    </source>
</reference>
<dbReference type="KEGG" id="hezz:EO776_16250"/>
<gene>
    <name evidence="1" type="ORF">EO776_16250</name>
</gene>
<protein>
    <submittedName>
        <fullName evidence="1">VOC family protein</fullName>
    </submittedName>
</protein>
<evidence type="ECO:0000313" key="1">
    <source>
        <dbReference type="EMBL" id="QAY21538.1"/>
    </source>
</evidence>
<name>A0A256KP27_HALEZ</name>
<dbReference type="InterPro" id="IPR029068">
    <property type="entry name" value="Glyas_Bleomycin-R_OHBP_Dase"/>
</dbReference>
<proteinExistence type="predicted"/>
<dbReference type="InterPro" id="IPR037523">
    <property type="entry name" value="VOC_core"/>
</dbReference>
<accession>A0A256KP27</accession>
<sequence length="157" mass="17594">MTHETPIRVDHTGIAVDSISDAESVLFAFGCRKLIEESVEGRFRWAQYDFGRNASRLELIAPEAEDTFLTDYLDEHGPGLHHVTLEVADIDAVATAIEAAGLDVVEYREYDDWTEAFVPPSNPTGALFQLFEYHEGYDEGRPAAEKLYVDGTRLGER</sequence>
<evidence type="ECO:0000313" key="2">
    <source>
        <dbReference type="Proteomes" id="UP000293073"/>
    </source>
</evidence>
<dbReference type="PROSITE" id="PS51819">
    <property type="entry name" value="VOC"/>
    <property type="match status" value="1"/>
</dbReference>
<dbReference type="EMBL" id="CP034941">
    <property type="protein sequence ID" value="QAY21538.1"/>
    <property type="molecule type" value="Genomic_DNA"/>
</dbReference>